<dbReference type="GO" id="GO:0030077">
    <property type="term" value="C:plasma membrane light-harvesting complex"/>
    <property type="evidence" value="ECO:0007669"/>
    <property type="project" value="InterPro"/>
</dbReference>
<dbReference type="KEGG" id="sge:DWG14_07951"/>
<protein>
    <recommendedName>
        <fullName evidence="3">PRC-barrel domain containing protein</fullName>
    </recommendedName>
</protein>
<sequence>MPVLAPKRTGRKVKTVRAAEAAKPLARPSGPECACGIRVFGAVGPCAADRRDPCSVREERSSVTTDRIWSYPPDSGLVEGQDLTGFSVDASDGTIGLVDRQAAPGGLAHLVVDTGVWIFGRSVLVPVGVVTRVDLEGRRITVACTRSEVKAAPRFRTDSETRDRAYLSQVGAYYLGLTATA</sequence>
<evidence type="ECO:0000313" key="1">
    <source>
        <dbReference type="EMBL" id="AYC43643.1"/>
    </source>
</evidence>
<dbReference type="Proteomes" id="UP000265765">
    <property type="component" value="Chromosome"/>
</dbReference>
<dbReference type="GO" id="GO:0019684">
    <property type="term" value="P:photosynthesis, light reaction"/>
    <property type="evidence" value="ECO:0007669"/>
    <property type="project" value="InterPro"/>
</dbReference>
<organism evidence="1 2">
    <name type="scientific">Streptomyces griseorubiginosus</name>
    <dbReference type="NCBI Taxonomy" id="67304"/>
    <lineage>
        <taxon>Bacteria</taxon>
        <taxon>Bacillati</taxon>
        <taxon>Actinomycetota</taxon>
        <taxon>Actinomycetes</taxon>
        <taxon>Kitasatosporales</taxon>
        <taxon>Streptomycetaceae</taxon>
        <taxon>Streptomyces</taxon>
    </lineage>
</organism>
<accession>A0AAI8L9U4</accession>
<gene>
    <name evidence="1" type="ORF">DWG14_07951</name>
</gene>
<dbReference type="EMBL" id="CP032427">
    <property type="protein sequence ID" value="AYC43643.1"/>
    <property type="molecule type" value="Genomic_DNA"/>
</dbReference>
<dbReference type="InterPro" id="IPR011033">
    <property type="entry name" value="PRC_barrel-like_sf"/>
</dbReference>
<evidence type="ECO:0000313" key="2">
    <source>
        <dbReference type="Proteomes" id="UP000265765"/>
    </source>
</evidence>
<dbReference type="Gene3D" id="3.90.50.10">
    <property type="entry name" value="Photosynthetic Reaction Center, subunit H, domain 2"/>
    <property type="match status" value="1"/>
</dbReference>
<dbReference type="InterPro" id="IPR014747">
    <property type="entry name" value="Bac_photo_RC_H_C"/>
</dbReference>
<name>A0AAI8L9U4_9ACTN</name>
<reference evidence="1 2" key="1">
    <citation type="submission" date="2018-09" db="EMBL/GenBank/DDBJ databases">
        <title>Production of Trimethoprim by Streptomyces sp. 3E-1.</title>
        <authorList>
            <person name="Kang H.J."/>
            <person name="Kim S.B."/>
        </authorList>
    </citation>
    <scope>NUCLEOTIDE SEQUENCE [LARGE SCALE GENOMIC DNA]</scope>
    <source>
        <strain evidence="1 2">3E-1</strain>
    </source>
</reference>
<dbReference type="AlphaFoldDB" id="A0AAI8L9U4"/>
<evidence type="ECO:0008006" key="3">
    <source>
        <dbReference type="Google" id="ProtNLM"/>
    </source>
</evidence>
<proteinExistence type="predicted"/>
<dbReference type="SUPFAM" id="SSF50346">
    <property type="entry name" value="PRC-barrel domain"/>
    <property type="match status" value="1"/>
</dbReference>